<dbReference type="EMBL" id="KF433705">
    <property type="protein sequence ID" value="AII98026.1"/>
    <property type="molecule type" value="mRNA"/>
</dbReference>
<sequence>MVFGNWNIIFRSSIINESEENFVPRKIKISRYTCI</sequence>
<evidence type="ECO:0000313" key="1">
    <source>
        <dbReference type="EMBL" id="AII98026.1"/>
    </source>
</evidence>
<proteinExistence type="evidence at transcript level"/>
<organism evidence="1">
    <name type="scientific">Nephila pilipes</name>
    <name type="common">Giant wood spider</name>
    <name type="synonym">Nephila maculata</name>
    <dbReference type="NCBI Taxonomy" id="299642"/>
    <lineage>
        <taxon>Eukaryota</taxon>
        <taxon>Metazoa</taxon>
        <taxon>Ecdysozoa</taxon>
        <taxon>Arthropoda</taxon>
        <taxon>Chelicerata</taxon>
        <taxon>Arachnida</taxon>
        <taxon>Araneae</taxon>
        <taxon>Araneomorphae</taxon>
        <taxon>Entelegynae</taxon>
        <taxon>Araneoidea</taxon>
        <taxon>Nephilidae</taxon>
        <taxon>Nephila</taxon>
    </lineage>
</organism>
<accession>A0A076KUK4</accession>
<name>A0A076KUK4_NEPPI</name>
<reference evidence="1" key="1">
    <citation type="submission" date="2013-07" db="EMBL/GenBank/DDBJ databases">
        <title>Nephila pilipes venom gland.</title>
        <authorList>
            <person name="Huo L.J."/>
        </authorList>
    </citation>
    <scope>NUCLEOTIDE SEQUENCE</scope>
    <source>
        <tissue evidence="1">Venom gland</tissue>
    </source>
</reference>
<dbReference type="AlphaFoldDB" id="A0A076KUK4"/>
<protein>
    <submittedName>
        <fullName evidence="1">BLTX672</fullName>
    </submittedName>
</protein>